<dbReference type="AlphaFoldDB" id="A0A183GWV1"/>
<evidence type="ECO:0000313" key="2">
    <source>
        <dbReference type="Proteomes" id="UP000050761"/>
    </source>
</evidence>
<keyword evidence="2" id="KW-1185">Reference proteome</keyword>
<protein>
    <submittedName>
        <fullName evidence="3">Transposase</fullName>
    </submittedName>
</protein>
<reference evidence="1 2" key="1">
    <citation type="submission" date="2018-11" db="EMBL/GenBank/DDBJ databases">
        <authorList>
            <consortium name="Pathogen Informatics"/>
        </authorList>
    </citation>
    <scope>NUCLEOTIDE SEQUENCE [LARGE SCALE GENOMIC DNA]</scope>
</reference>
<accession>A0A3P8FT70</accession>
<organism evidence="2 3">
    <name type="scientific">Heligmosomoides polygyrus</name>
    <name type="common">Parasitic roundworm</name>
    <dbReference type="NCBI Taxonomy" id="6339"/>
    <lineage>
        <taxon>Eukaryota</taxon>
        <taxon>Metazoa</taxon>
        <taxon>Ecdysozoa</taxon>
        <taxon>Nematoda</taxon>
        <taxon>Chromadorea</taxon>
        <taxon>Rhabditida</taxon>
        <taxon>Rhabditina</taxon>
        <taxon>Rhabditomorpha</taxon>
        <taxon>Strongyloidea</taxon>
        <taxon>Heligmosomidae</taxon>
        <taxon>Heligmosomoides</taxon>
    </lineage>
</organism>
<dbReference type="WBParaSite" id="HPBE_0002717101-mRNA-1">
    <property type="protein sequence ID" value="HPBE_0002717101-mRNA-1"/>
    <property type="gene ID" value="HPBE_0002717101"/>
</dbReference>
<dbReference type="Proteomes" id="UP000050761">
    <property type="component" value="Unassembled WGS sequence"/>
</dbReference>
<evidence type="ECO:0000313" key="3">
    <source>
        <dbReference type="WBParaSite" id="HPBE_0002717101-mRNA-1"/>
    </source>
</evidence>
<gene>
    <name evidence="1" type="ORF">HPBE_LOCUS27170</name>
</gene>
<reference evidence="3" key="2">
    <citation type="submission" date="2019-09" db="UniProtKB">
        <authorList>
            <consortium name="WormBaseParasite"/>
        </authorList>
    </citation>
    <scope>IDENTIFICATION</scope>
</reference>
<sequence>MDSGRIRDTCRGASQLHGLQVHAFFPAEEERASVDIQRARRHGKSAVWHHRWKQFVGRVVAHLQKDPCSEEHTRAEMERTVLHGSSGGV</sequence>
<evidence type="ECO:0000313" key="1">
    <source>
        <dbReference type="EMBL" id="VDP61474.1"/>
    </source>
</evidence>
<name>A0A183GWV1_HELPZ</name>
<proteinExistence type="predicted"/>
<dbReference type="EMBL" id="UZAH01042273">
    <property type="protein sequence ID" value="VDP61474.1"/>
    <property type="molecule type" value="Genomic_DNA"/>
</dbReference>
<accession>A0A183GWV1</accession>